<accession>A0A0G2AMM4</accession>
<name>A0A0G2AMM4_9BACT</name>
<organism evidence="1 2">
    <name type="scientific">Candidatus Magasanikbacteria bacterium GW2011_GWA2_56_11</name>
    <dbReference type="NCBI Taxonomy" id="1619044"/>
    <lineage>
        <taxon>Bacteria</taxon>
        <taxon>Candidatus Magasanikiibacteriota</taxon>
    </lineage>
</organism>
<gene>
    <name evidence="1" type="ORF">UY92_C0006G0128</name>
</gene>
<comment type="caution">
    <text evidence="1">The sequence shown here is derived from an EMBL/GenBank/DDBJ whole genome shotgun (WGS) entry which is preliminary data.</text>
</comment>
<proteinExistence type="predicted"/>
<reference evidence="1 2" key="1">
    <citation type="journal article" date="2015" name="Nature">
        <title>rRNA introns, odd ribosomes, and small enigmatic genomes across a large radiation of phyla.</title>
        <authorList>
            <person name="Brown C.T."/>
            <person name="Hug L.A."/>
            <person name="Thomas B.C."/>
            <person name="Sharon I."/>
            <person name="Castelle C.J."/>
            <person name="Singh A."/>
            <person name="Wilkins M.J."/>
            <person name="Williams K.H."/>
            <person name="Banfield J.F."/>
        </authorList>
    </citation>
    <scope>NUCLEOTIDE SEQUENCE [LARGE SCALE GENOMIC DNA]</scope>
</reference>
<sequence length="110" mass="12577">MKLPIELFNKTPRTEVVRGASRSRLLGQDDVDRARSFFGLLNVKAYHVADLQIAELDSDESAFVEENVFRSVFGGDKAKVLINHQGFDCTFHMELYLMDKRQKISLKKAD</sequence>
<evidence type="ECO:0000313" key="2">
    <source>
        <dbReference type="Proteomes" id="UP000033870"/>
    </source>
</evidence>
<protein>
    <submittedName>
        <fullName evidence="1">Uncharacterized protein</fullName>
    </submittedName>
</protein>
<evidence type="ECO:0000313" key="1">
    <source>
        <dbReference type="EMBL" id="KKW42567.1"/>
    </source>
</evidence>
<dbReference type="Proteomes" id="UP000033870">
    <property type="component" value="Unassembled WGS sequence"/>
</dbReference>
<dbReference type="AlphaFoldDB" id="A0A0G2AMM4"/>
<dbReference type="EMBL" id="LCRX01000006">
    <property type="protein sequence ID" value="KKW42567.1"/>
    <property type="molecule type" value="Genomic_DNA"/>
</dbReference>